<evidence type="ECO:0000256" key="1">
    <source>
        <dbReference type="ARBA" id="ARBA00023125"/>
    </source>
</evidence>
<gene>
    <name evidence="3" type="ORF">BpJC7_22700</name>
</gene>
<dbReference type="GO" id="GO:0006950">
    <property type="term" value="P:response to stress"/>
    <property type="evidence" value="ECO:0007669"/>
    <property type="project" value="TreeGrafter"/>
</dbReference>
<feature type="domain" description="HTH marR-type" evidence="2">
    <location>
        <begin position="7"/>
        <end position="142"/>
    </location>
</feature>
<sequence>MNTDLQNLDLLDLISERHVRLRKISEKLWNESSDIPISNSEWFILARIYQTQQTTISYISKHVDISRQAVHKFIKRLEEKRLVEISSLENNKKEKSIQLTKLGRECIEKNESLKKELVRKIAEKIGSDQVKWLEEILKLDWGI</sequence>
<dbReference type="InterPro" id="IPR039422">
    <property type="entry name" value="MarR/SlyA-like"/>
</dbReference>
<dbReference type="PROSITE" id="PS50995">
    <property type="entry name" value="HTH_MARR_2"/>
    <property type="match status" value="1"/>
</dbReference>
<dbReference type="Pfam" id="PF01047">
    <property type="entry name" value="MarR"/>
    <property type="match status" value="1"/>
</dbReference>
<dbReference type="GO" id="GO:0003700">
    <property type="term" value="F:DNA-binding transcription factor activity"/>
    <property type="evidence" value="ECO:0007669"/>
    <property type="project" value="InterPro"/>
</dbReference>
<dbReference type="EMBL" id="BKZQ01000032">
    <property type="protein sequence ID" value="GER70967.1"/>
    <property type="molecule type" value="Genomic_DNA"/>
</dbReference>
<evidence type="ECO:0000313" key="3">
    <source>
        <dbReference type="EMBL" id="GER70967.1"/>
    </source>
</evidence>
<dbReference type="PANTHER" id="PTHR33164">
    <property type="entry name" value="TRANSCRIPTIONAL REGULATOR, MARR FAMILY"/>
    <property type="match status" value="1"/>
</dbReference>
<dbReference type="PANTHER" id="PTHR33164:SF43">
    <property type="entry name" value="HTH-TYPE TRANSCRIPTIONAL REPRESSOR YETL"/>
    <property type="match status" value="1"/>
</dbReference>
<dbReference type="Gene3D" id="1.10.10.10">
    <property type="entry name" value="Winged helix-like DNA-binding domain superfamily/Winged helix DNA-binding domain"/>
    <property type="match status" value="1"/>
</dbReference>
<dbReference type="SUPFAM" id="SSF46785">
    <property type="entry name" value="Winged helix' DNA-binding domain"/>
    <property type="match status" value="1"/>
</dbReference>
<dbReference type="InterPro" id="IPR000835">
    <property type="entry name" value="HTH_MarR-typ"/>
</dbReference>
<protein>
    <recommendedName>
        <fullName evidence="2">HTH marR-type domain-containing protein</fullName>
    </recommendedName>
</protein>
<comment type="caution">
    <text evidence="3">The sequence shown here is derived from an EMBL/GenBank/DDBJ whole genome shotgun (WGS) entry which is preliminary data.</text>
</comment>
<proteinExistence type="predicted"/>
<dbReference type="Proteomes" id="UP000391919">
    <property type="component" value="Unassembled WGS sequence"/>
</dbReference>
<dbReference type="GO" id="GO:0003677">
    <property type="term" value="F:DNA binding"/>
    <property type="evidence" value="ECO:0007669"/>
    <property type="project" value="UniProtKB-KW"/>
</dbReference>
<name>A0A5J4JKT4_9BACI</name>
<keyword evidence="1" id="KW-0238">DNA-binding</keyword>
<accession>A0A5J4JKT4</accession>
<dbReference type="AlphaFoldDB" id="A0A5J4JKT4"/>
<evidence type="ECO:0000259" key="2">
    <source>
        <dbReference type="PROSITE" id="PS50995"/>
    </source>
</evidence>
<organism evidence="3 4">
    <name type="scientific">Weizmannia acidilactici</name>
    <dbReference type="NCBI Taxonomy" id="2607726"/>
    <lineage>
        <taxon>Bacteria</taxon>
        <taxon>Bacillati</taxon>
        <taxon>Bacillota</taxon>
        <taxon>Bacilli</taxon>
        <taxon>Bacillales</taxon>
        <taxon>Bacillaceae</taxon>
        <taxon>Heyndrickxia</taxon>
    </lineage>
</organism>
<dbReference type="InterPro" id="IPR036388">
    <property type="entry name" value="WH-like_DNA-bd_sf"/>
</dbReference>
<reference evidence="3 4" key="1">
    <citation type="submission" date="2019-09" db="EMBL/GenBank/DDBJ databases">
        <title>Draft genome sequence of Bacillus sp. JC-7.</title>
        <authorList>
            <person name="Tanaka N."/>
            <person name="Shiwa Y."/>
            <person name="Fujita N."/>
            <person name="Tanasupawat S."/>
        </authorList>
    </citation>
    <scope>NUCLEOTIDE SEQUENCE [LARGE SCALE GENOMIC DNA]</scope>
    <source>
        <strain evidence="3 4">JC-7</strain>
    </source>
</reference>
<dbReference type="InterPro" id="IPR036390">
    <property type="entry name" value="WH_DNA-bd_sf"/>
</dbReference>
<dbReference type="RefSeq" id="WP_151681473.1">
    <property type="nucleotide sequence ID" value="NZ_BKZP01000038.1"/>
</dbReference>
<keyword evidence="4" id="KW-1185">Reference proteome</keyword>
<dbReference type="SMART" id="SM00347">
    <property type="entry name" value="HTH_MARR"/>
    <property type="match status" value="1"/>
</dbReference>
<evidence type="ECO:0000313" key="4">
    <source>
        <dbReference type="Proteomes" id="UP000391919"/>
    </source>
</evidence>